<dbReference type="AlphaFoldDB" id="A0A4R2JBM4"/>
<dbReference type="OrthoDB" id="3707379at2"/>
<organism evidence="1 2">
    <name type="scientific">Actinocrispum wychmicini</name>
    <dbReference type="NCBI Taxonomy" id="1213861"/>
    <lineage>
        <taxon>Bacteria</taxon>
        <taxon>Bacillati</taxon>
        <taxon>Actinomycetota</taxon>
        <taxon>Actinomycetes</taxon>
        <taxon>Pseudonocardiales</taxon>
        <taxon>Pseudonocardiaceae</taxon>
        <taxon>Actinocrispum</taxon>
    </lineage>
</organism>
<evidence type="ECO:0000313" key="2">
    <source>
        <dbReference type="Proteomes" id="UP000295680"/>
    </source>
</evidence>
<reference evidence="1 2" key="1">
    <citation type="submission" date="2019-03" db="EMBL/GenBank/DDBJ databases">
        <title>Genomic Encyclopedia of Type Strains, Phase IV (KMG-IV): sequencing the most valuable type-strain genomes for metagenomic binning, comparative biology and taxonomic classification.</title>
        <authorList>
            <person name="Goeker M."/>
        </authorList>
    </citation>
    <scope>NUCLEOTIDE SEQUENCE [LARGE SCALE GENOMIC DNA]</scope>
    <source>
        <strain evidence="1 2">DSM 45934</strain>
    </source>
</reference>
<proteinExistence type="predicted"/>
<gene>
    <name evidence="1" type="ORF">EV192_106366</name>
</gene>
<accession>A0A4R2JBM4</accession>
<dbReference type="EMBL" id="SLWS01000006">
    <property type="protein sequence ID" value="TCO56891.1"/>
    <property type="molecule type" value="Genomic_DNA"/>
</dbReference>
<protein>
    <submittedName>
        <fullName evidence="1">Uncharacterized protein</fullName>
    </submittedName>
</protein>
<sequence length="161" mass="18036">MITVVIFEYLSEDGLRDVRRTRDLTSADMGRFGPSWGRDAAGLLHDQWMVEDRGPGYYRVRMQEERGVHVRLLAEAGERREDPGGMTTSLTLLVTAVRAHAKQHYTVVGGWDVVVECWEDRQIVDVLAEERVTTVEEAIAVFASLVSVWAGRQAGAENSAF</sequence>
<keyword evidence="2" id="KW-1185">Reference proteome</keyword>
<dbReference type="RefSeq" id="WP_132120511.1">
    <property type="nucleotide sequence ID" value="NZ_SLWS01000006.1"/>
</dbReference>
<comment type="caution">
    <text evidence="1">The sequence shown here is derived from an EMBL/GenBank/DDBJ whole genome shotgun (WGS) entry which is preliminary data.</text>
</comment>
<name>A0A4R2JBM4_9PSEU</name>
<dbReference type="Proteomes" id="UP000295680">
    <property type="component" value="Unassembled WGS sequence"/>
</dbReference>
<evidence type="ECO:0000313" key="1">
    <source>
        <dbReference type="EMBL" id="TCO56891.1"/>
    </source>
</evidence>